<feature type="compositionally biased region" description="Acidic residues" evidence="12">
    <location>
        <begin position="207"/>
        <end position="220"/>
    </location>
</feature>
<dbReference type="FunFam" id="3.30.160.60:FF:001480">
    <property type="entry name" value="Si:cabz01071911.3"/>
    <property type="match status" value="1"/>
</dbReference>
<dbReference type="GO" id="GO:0000977">
    <property type="term" value="F:RNA polymerase II transcription regulatory region sequence-specific DNA binding"/>
    <property type="evidence" value="ECO:0007669"/>
    <property type="project" value="TreeGrafter"/>
</dbReference>
<dbReference type="GO" id="GO:0045595">
    <property type="term" value="P:regulation of cell differentiation"/>
    <property type="evidence" value="ECO:0007669"/>
    <property type="project" value="UniProtKB-ARBA"/>
</dbReference>
<comment type="similarity">
    <text evidence="2">Belongs to the krueppel C2H2-type zinc-finger protein family.</text>
</comment>
<evidence type="ECO:0000256" key="9">
    <source>
        <dbReference type="ARBA" id="ARBA00023163"/>
    </source>
</evidence>
<dbReference type="GeneID" id="103147042"/>
<keyword evidence="4" id="KW-0677">Repeat</keyword>
<dbReference type="Pfam" id="PF13894">
    <property type="entry name" value="zf-C2H2_4"/>
    <property type="match status" value="1"/>
</dbReference>
<dbReference type="Ensembl" id="ENSPFOT00000025501.1">
    <property type="protein sequence ID" value="ENSPFOP00000030382.1"/>
    <property type="gene ID" value="ENSPFOG00000001375.2"/>
</dbReference>
<dbReference type="EMBL" id="AYCK01010618">
    <property type="status" value="NOT_ANNOTATED_CDS"/>
    <property type="molecule type" value="Genomic_DNA"/>
</dbReference>
<feature type="domain" description="C2H2-type" evidence="13">
    <location>
        <begin position="392"/>
        <end position="419"/>
    </location>
</feature>
<evidence type="ECO:0000256" key="1">
    <source>
        <dbReference type="ARBA" id="ARBA00004123"/>
    </source>
</evidence>
<dbReference type="FunFam" id="3.30.160.60:FF:001963">
    <property type="entry name" value="Replication initiator 1"/>
    <property type="match status" value="1"/>
</dbReference>
<protein>
    <submittedName>
        <fullName evidence="14">Gastrula zinc finger protein XlCGF57.1-like</fullName>
    </submittedName>
</protein>
<keyword evidence="15" id="KW-1185">Reference proteome</keyword>
<dbReference type="FunFam" id="3.30.160.60:FF:000912">
    <property type="entry name" value="Zinc finger protein 660"/>
    <property type="match status" value="1"/>
</dbReference>
<dbReference type="PANTHER" id="PTHR24381">
    <property type="entry name" value="ZINC FINGER PROTEIN"/>
    <property type="match status" value="1"/>
</dbReference>
<dbReference type="GeneTree" id="ENSGT00950000182774"/>
<feature type="domain" description="C2H2-type" evidence="13">
    <location>
        <begin position="532"/>
        <end position="556"/>
    </location>
</feature>
<dbReference type="SMART" id="SM00355">
    <property type="entry name" value="ZnF_C2H2"/>
    <property type="match status" value="10"/>
</dbReference>
<dbReference type="Pfam" id="PF00096">
    <property type="entry name" value="zf-C2H2"/>
    <property type="match status" value="8"/>
</dbReference>
<evidence type="ECO:0000259" key="13">
    <source>
        <dbReference type="PROSITE" id="PS50157"/>
    </source>
</evidence>
<name>A0A096MG41_POEFO</name>
<dbReference type="SUPFAM" id="SSF57667">
    <property type="entry name" value="beta-beta-alpha zinc fingers"/>
    <property type="match status" value="6"/>
</dbReference>
<feature type="compositionally biased region" description="Polar residues" evidence="12">
    <location>
        <begin position="148"/>
        <end position="159"/>
    </location>
</feature>
<evidence type="ECO:0000256" key="11">
    <source>
        <dbReference type="PROSITE-ProRule" id="PRU00042"/>
    </source>
</evidence>
<keyword evidence="8" id="KW-0238">DNA-binding</keyword>
<feature type="domain" description="C2H2-type" evidence="13">
    <location>
        <begin position="504"/>
        <end position="531"/>
    </location>
</feature>
<dbReference type="GO" id="GO:0000122">
    <property type="term" value="P:negative regulation of transcription by RNA polymerase II"/>
    <property type="evidence" value="ECO:0007669"/>
    <property type="project" value="UniProtKB-ARBA"/>
</dbReference>
<evidence type="ECO:0000313" key="14">
    <source>
        <dbReference type="Ensembl" id="ENSPFOP00000030382.1"/>
    </source>
</evidence>
<dbReference type="eggNOG" id="KOG1721">
    <property type="taxonomic scope" value="Eukaryota"/>
</dbReference>
<evidence type="ECO:0000256" key="4">
    <source>
        <dbReference type="ARBA" id="ARBA00022737"/>
    </source>
</evidence>
<evidence type="ECO:0000256" key="6">
    <source>
        <dbReference type="ARBA" id="ARBA00022833"/>
    </source>
</evidence>
<feature type="domain" description="C2H2-type" evidence="13">
    <location>
        <begin position="364"/>
        <end position="391"/>
    </location>
</feature>
<feature type="domain" description="C2H2-type" evidence="13">
    <location>
        <begin position="336"/>
        <end position="363"/>
    </location>
</feature>
<keyword evidence="7" id="KW-0805">Transcription regulation</keyword>
<keyword evidence="9" id="KW-0804">Transcription</keyword>
<dbReference type="Pfam" id="PF13912">
    <property type="entry name" value="zf-C2H2_6"/>
    <property type="match status" value="1"/>
</dbReference>
<dbReference type="InterPro" id="IPR013087">
    <property type="entry name" value="Znf_C2H2_type"/>
</dbReference>
<dbReference type="FunFam" id="3.30.160.60:FF:001384">
    <property type="entry name" value="Zinc finger protein"/>
    <property type="match status" value="1"/>
</dbReference>
<accession>A0A096MG41</accession>
<evidence type="ECO:0000256" key="7">
    <source>
        <dbReference type="ARBA" id="ARBA00023015"/>
    </source>
</evidence>
<reference evidence="15" key="1">
    <citation type="submission" date="2013-10" db="EMBL/GenBank/DDBJ databases">
        <authorList>
            <person name="Schartl M."/>
            <person name="Warren W."/>
        </authorList>
    </citation>
    <scope>NUCLEOTIDE SEQUENCE [LARGE SCALE GENOMIC DNA]</scope>
    <source>
        <strain evidence="15">female</strain>
    </source>
</reference>
<feature type="domain" description="C2H2-type" evidence="13">
    <location>
        <begin position="420"/>
        <end position="447"/>
    </location>
</feature>
<feature type="domain" description="C2H2-type" evidence="13">
    <location>
        <begin position="476"/>
        <end position="503"/>
    </location>
</feature>
<evidence type="ECO:0000256" key="3">
    <source>
        <dbReference type="ARBA" id="ARBA00022723"/>
    </source>
</evidence>
<dbReference type="Gene3D" id="3.30.160.60">
    <property type="entry name" value="Classic Zinc Finger"/>
    <property type="match status" value="10"/>
</dbReference>
<dbReference type="FunFam" id="3.30.160.60:FF:000624">
    <property type="entry name" value="zinc finger protein 697"/>
    <property type="match status" value="2"/>
</dbReference>
<dbReference type="FunFam" id="3.30.160.60:FF:000100">
    <property type="entry name" value="Zinc finger 45-like"/>
    <property type="match status" value="1"/>
</dbReference>
<dbReference type="PANTHER" id="PTHR24381:SF445">
    <property type="entry name" value="GASTRULA ZINC FINGER PROTEIN XLCGF28.1-LIKE-RELATED"/>
    <property type="match status" value="1"/>
</dbReference>
<feature type="region of interest" description="Disordered" evidence="12">
    <location>
        <begin position="141"/>
        <end position="166"/>
    </location>
</feature>
<dbReference type="RefSeq" id="XP_007565249.1">
    <property type="nucleotide sequence ID" value="XM_007565187.2"/>
</dbReference>
<dbReference type="GO" id="GO:0005634">
    <property type="term" value="C:nucleus"/>
    <property type="evidence" value="ECO:0007669"/>
    <property type="project" value="UniProtKB-SubCell"/>
</dbReference>
<evidence type="ECO:0000256" key="10">
    <source>
        <dbReference type="ARBA" id="ARBA00023242"/>
    </source>
</evidence>
<keyword evidence="6" id="KW-0862">Zinc</keyword>
<dbReference type="STRING" id="48698.ENSPFOP00000030382"/>
<reference evidence="14" key="3">
    <citation type="submission" date="2025-09" db="UniProtKB">
        <authorList>
            <consortium name="Ensembl"/>
        </authorList>
    </citation>
    <scope>IDENTIFICATION</scope>
</reference>
<evidence type="ECO:0000256" key="2">
    <source>
        <dbReference type="ARBA" id="ARBA00006991"/>
    </source>
</evidence>
<dbReference type="FunFam" id="3.30.160.60:FF:000264">
    <property type="entry name" value="Zinc finger protein 236"/>
    <property type="match status" value="1"/>
</dbReference>
<dbReference type="AlphaFoldDB" id="A0A096MG41"/>
<dbReference type="PROSITE" id="PS00028">
    <property type="entry name" value="ZINC_FINGER_C2H2_1"/>
    <property type="match status" value="8"/>
</dbReference>
<dbReference type="InterPro" id="IPR036236">
    <property type="entry name" value="Znf_C2H2_sf"/>
</dbReference>
<reference evidence="14" key="2">
    <citation type="submission" date="2025-08" db="UniProtKB">
        <authorList>
            <consortium name="Ensembl"/>
        </authorList>
    </citation>
    <scope>IDENTIFICATION</scope>
</reference>
<dbReference type="FunFam" id="3.30.160.60:FF:001506">
    <property type="entry name" value="Zinc finger protein"/>
    <property type="match status" value="1"/>
</dbReference>
<evidence type="ECO:0000256" key="5">
    <source>
        <dbReference type="ARBA" id="ARBA00022771"/>
    </source>
</evidence>
<feature type="domain" description="C2H2-type" evidence="13">
    <location>
        <begin position="308"/>
        <end position="335"/>
    </location>
</feature>
<keyword evidence="10" id="KW-0539">Nucleus</keyword>
<feature type="domain" description="C2H2-type" evidence="13">
    <location>
        <begin position="448"/>
        <end position="475"/>
    </location>
</feature>
<dbReference type="GO" id="GO:0000981">
    <property type="term" value="F:DNA-binding transcription factor activity, RNA polymerase II-specific"/>
    <property type="evidence" value="ECO:0007669"/>
    <property type="project" value="TreeGrafter"/>
</dbReference>
<dbReference type="KEGG" id="pfor:103147042"/>
<proteinExistence type="inferred from homology"/>
<dbReference type="GO" id="GO:0008270">
    <property type="term" value="F:zinc ion binding"/>
    <property type="evidence" value="ECO:0007669"/>
    <property type="project" value="UniProtKB-KW"/>
</dbReference>
<keyword evidence="5 11" id="KW-0863">Zinc-finger</keyword>
<organism evidence="14 15">
    <name type="scientific">Poecilia formosa</name>
    <name type="common">Amazon molly</name>
    <name type="synonym">Limia formosa</name>
    <dbReference type="NCBI Taxonomy" id="48698"/>
    <lineage>
        <taxon>Eukaryota</taxon>
        <taxon>Metazoa</taxon>
        <taxon>Chordata</taxon>
        <taxon>Craniata</taxon>
        <taxon>Vertebrata</taxon>
        <taxon>Euteleostomi</taxon>
        <taxon>Actinopterygii</taxon>
        <taxon>Neopterygii</taxon>
        <taxon>Teleostei</taxon>
        <taxon>Neoteleostei</taxon>
        <taxon>Acanthomorphata</taxon>
        <taxon>Ovalentaria</taxon>
        <taxon>Atherinomorphae</taxon>
        <taxon>Cyprinodontiformes</taxon>
        <taxon>Poeciliidae</taxon>
        <taxon>Poeciliinae</taxon>
        <taxon>Poecilia</taxon>
    </lineage>
</organism>
<evidence type="ECO:0000313" key="15">
    <source>
        <dbReference type="Proteomes" id="UP000028760"/>
    </source>
</evidence>
<dbReference type="OrthoDB" id="8117402at2759"/>
<feature type="region of interest" description="Disordered" evidence="12">
    <location>
        <begin position="196"/>
        <end position="236"/>
    </location>
</feature>
<dbReference type="PROSITE" id="PS50157">
    <property type="entry name" value="ZINC_FINGER_C2H2_2"/>
    <property type="match status" value="10"/>
</dbReference>
<sequence>MFPAPVTAPWIQPGRNVSVRPGSCETSLRFVLQKTDTMKEVDNVHHNTESLSLEEKVQMKQLGVLQPQDVGRPQTAADVRPLEVMNEKVPWSPSTDQQNPEPVHIKEEEEELWISQEGEYHYGLDENEYSRLPLTVIVKTEDEEEEPQTSQLHQSQTNAREFAREVERPTSSFKWIKKETDGEDWGRLELVRKPRVPRPKSGAEGLDTPETEFSEEDDWQEPLSETDSGCKGSRATELGAGSDNGCSAVKKPFSCPECGKQFLYRQSLKRHMRRNIEKSSNCSVNLKCSEVKQSADSKTKVHTGKKNFSCDMCGKTFRDHFSLKSHMRVHSEEKPFGCEICAKCFKHEHNLKIHMRIHTGEMPFSCEVCGKRFKHQHNLKTHMRIHTGEKPFVCDICGKRARHQNNLKTHMIVHRGERPFGCDLCGKKFNRKTSLRAHMTVHTGEKPFACDICGKSYKRKTHLRTHMTVHNEEKPFGCDVCGKRFNRKTHLGTHMAVHTGEKPYSCDFCGKRFTRKTHLDSHITVHTGEKPFGCAVCGQEFSQQGSLNRHMTLHLG</sequence>
<keyword evidence="3" id="KW-0479">Metal-binding</keyword>
<dbReference type="FunFam" id="3.30.160.60:FF:000512">
    <property type="entry name" value="zinc finger protein 197 isoform X1"/>
    <property type="match status" value="1"/>
</dbReference>
<evidence type="ECO:0000256" key="8">
    <source>
        <dbReference type="ARBA" id="ARBA00023125"/>
    </source>
</evidence>
<feature type="domain" description="C2H2-type" evidence="13">
    <location>
        <begin position="253"/>
        <end position="280"/>
    </location>
</feature>
<evidence type="ECO:0000256" key="12">
    <source>
        <dbReference type="SAM" id="MobiDB-lite"/>
    </source>
</evidence>
<dbReference type="Proteomes" id="UP000028760">
    <property type="component" value="Unassembled WGS sequence"/>
</dbReference>
<comment type="subcellular location">
    <subcellularLocation>
        <location evidence="1">Nucleus</location>
    </subcellularLocation>
</comment>